<proteinExistence type="predicted"/>
<gene>
    <name evidence="2" type="ORF">METZ01_LOCUS376562</name>
</gene>
<dbReference type="AlphaFoldDB" id="A0A382TQG9"/>
<accession>A0A382TQG9</accession>
<protein>
    <recommendedName>
        <fullName evidence="1">PsrA tetracyclin repressor-like C-terminal domain-containing protein</fullName>
    </recommendedName>
</protein>
<sequence length="184" mass="20205">GVWRAGVGEIVAAAGQRNASALTYHFGSREGVLDRILAGHEDSIDAHRGELLEGLSDDPPTHAVLDALVRPMSARLAHERGRRYLRIVAQLTSRFSLWREVRSGLEHRHLLRALDLLERRPAHIPAAVRRERLVAMMQLMTSSLAERARLIDASGEVELSAADYEANLTDMLAGVLEAPVALPA</sequence>
<feature type="domain" description="PsrA tetracyclin repressor-like C-terminal" evidence="1">
    <location>
        <begin position="66"/>
        <end position="170"/>
    </location>
</feature>
<organism evidence="2">
    <name type="scientific">marine metagenome</name>
    <dbReference type="NCBI Taxonomy" id="408172"/>
    <lineage>
        <taxon>unclassified sequences</taxon>
        <taxon>metagenomes</taxon>
        <taxon>ecological metagenomes</taxon>
    </lineage>
</organism>
<evidence type="ECO:0000259" key="1">
    <source>
        <dbReference type="Pfam" id="PF17939"/>
    </source>
</evidence>
<evidence type="ECO:0000313" key="2">
    <source>
        <dbReference type="EMBL" id="SVD23708.1"/>
    </source>
</evidence>
<reference evidence="2" key="1">
    <citation type="submission" date="2018-05" db="EMBL/GenBank/DDBJ databases">
        <authorList>
            <person name="Lanie J.A."/>
            <person name="Ng W.-L."/>
            <person name="Kazmierczak K.M."/>
            <person name="Andrzejewski T.M."/>
            <person name="Davidsen T.M."/>
            <person name="Wayne K.J."/>
            <person name="Tettelin H."/>
            <person name="Glass J.I."/>
            <person name="Rusch D."/>
            <person name="Podicherti R."/>
            <person name="Tsui H.-C.T."/>
            <person name="Winkler M.E."/>
        </authorList>
    </citation>
    <scope>NUCLEOTIDE SEQUENCE</scope>
</reference>
<name>A0A382TQG9_9ZZZZ</name>
<feature type="non-terminal residue" evidence="2">
    <location>
        <position position="1"/>
    </location>
</feature>
<dbReference type="Pfam" id="PF17939">
    <property type="entry name" value="TetR_C_30"/>
    <property type="match status" value="1"/>
</dbReference>
<dbReference type="EMBL" id="UINC01138017">
    <property type="protein sequence ID" value="SVD23708.1"/>
    <property type="molecule type" value="Genomic_DNA"/>
</dbReference>
<dbReference type="InterPro" id="IPR041586">
    <property type="entry name" value="PsrA_TetR_C"/>
</dbReference>
<dbReference type="Gene3D" id="1.10.357.10">
    <property type="entry name" value="Tetracycline Repressor, domain 2"/>
    <property type="match status" value="1"/>
</dbReference>